<keyword evidence="3" id="KW-1185">Reference proteome</keyword>
<organism evidence="2 3">
    <name type="scientific">Oidiodendron maius (strain Zn)</name>
    <dbReference type="NCBI Taxonomy" id="913774"/>
    <lineage>
        <taxon>Eukaryota</taxon>
        <taxon>Fungi</taxon>
        <taxon>Dikarya</taxon>
        <taxon>Ascomycota</taxon>
        <taxon>Pezizomycotina</taxon>
        <taxon>Leotiomycetes</taxon>
        <taxon>Leotiomycetes incertae sedis</taxon>
        <taxon>Myxotrichaceae</taxon>
        <taxon>Oidiodendron</taxon>
    </lineage>
</organism>
<dbReference type="InParanoid" id="A0A0C3DSE7"/>
<dbReference type="HOGENOM" id="CLU_1256385_0_0_1"/>
<dbReference type="EMBL" id="KN832872">
    <property type="protein sequence ID" value="KIN04993.1"/>
    <property type="molecule type" value="Genomic_DNA"/>
</dbReference>
<reference evidence="2 3" key="1">
    <citation type="submission" date="2014-04" db="EMBL/GenBank/DDBJ databases">
        <authorList>
            <consortium name="DOE Joint Genome Institute"/>
            <person name="Kuo A."/>
            <person name="Martino E."/>
            <person name="Perotto S."/>
            <person name="Kohler A."/>
            <person name="Nagy L.G."/>
            <person name="Floudas D."/>
            <person name="Copeland A."/>
            <person name="Barry K.W."/>
            <person name="Cichocki N."/>
            <person name="Veneault-Fourrey C."/>
            <person name="LaButti K."/>
            <person name="Lindquist E.A."/>
            <person name="Lipzen A."/>
            <person name="Lundell T."/>
            <person name="Morin E."/>
            <person name="Murat C."/>
            <person name="Sun H."/>
            <person name="Tunlid A."/>
            <person name="Henrissat B."/>
            <person name="Grigoriev I.V."/>
            <person name="Hibbett D.S."/>
            <person name="Martin F."/>
            <person name="Nordberg H.P."/>
            <person name="Cantor M.N."/>
            <person name="Hua S.X."/>
        </authorList>
    </citation>
    <scope>NUCLEOTIDE SEQUENCE [LARGE SCALE GENOMIC DNA]</scope>
    <source>
        <strain evidence="2 3">Zn</strain>
    </source>
</reference>
<protein>
    <submittedName>
        <fullName evidence="2">Uncharacterized protein</fullName>
    </submittedName>
</protein>
<evidence type="ECO:0000313" key="2">
    <source>
        <dbReference type="EMBL" id="KIN04993.1"/>
    </source>
</evidence>
<evidence type="ECO:0000313" key="3">
    <source>
        <dbReference type="Proteomes" id="UP000054321"/>
    </source>
</evidence>
<feature type="region of interest" description="Disordered" evidence="1">
    <location>
        <begin position="196"/>
        <end position="220"/>
    </location>
</feature>
<dbReference type="AlphaFoldDB" id="A0A0C3DSE7"/>
<name>A0A0C3DSE7_OIDMZ</name>
<reference evidence="3" key="2">
    <citation type="submission" date="2015-01" db="EMBL/GenBank/DDBJ databases">
        <title>Evolutionary Origins and Diversification of the Mycorrhizal Mutualists.</title>
        <authorList>
            <consortium name="DOE Joint Genome Institute"/>
            <consortium name="Mycorrhizal Genomics Consortium"/>
            <person name="Kohler A."/>
            <person name="Kuo A."/>
            <person name="Nagy L.G."/>
            <person name="Floudas D."/>
            <person name="Copeland A."/>
            <person name="Barry K.W."/>
            <person name="Cichocki N."/>
            <person name="Veneault-Fourrey C."/>
            <person name="LaButti K."/>
            <person name="Lindquist E.A."/>
            <person name="Lipzen A."/>
            <person name="Lundell T."/>
            <person name="Morin E."/>
            <person name="Murat C."/>
            <person name="Riley R."/>
            <person name="Ohm R."/>
            <person name="Sun H."/>
            <person name="Tunlid A."/>
            <person name="Henrissat B."/>
            <person name="Grigoriev I.V."/>
            <person name="Hibbett D.S."/>
            <person name="Martin F."/>
        </authorList>
    </citation>
    <scope>NUCLEOTIDE SEQUENCE [LARGE SCALE GENOMIC DNA]</scope>
    <source>
        <strain evidence="3">Zn</strain>
    </source>
</reference>
<accession>A0A0C3DSE7</accession>
<proteinExistence type="predicted"/>
<dbReference type="Proteomes" id="UP000054321">
    <property type="component" value="Unassembled WGS sequence"/>
</dbReference>
<evidence type="ECO:0000256" key="1">
    <source>
        <dbReference type="SAM" id="MobiDB-lite"/>
    </source>
</evidence>
<gene>
    <name evidence="2" type="ORF">OIDMADRAFT_25599</name>
</gene>
<sequence>MAHPNIKSETWSCPSCVCRSRLPTTLGDVPVGTPRNVSNIQVSMYTPPQVPASRPPSTLGQFLVEQSRDAPNTSDPIRAPGRGAIPNHGRDASQLNSGMNARNQVAGNSRVIKNRSRMTQEEINRRCGVSKAVDDREIQARQILEERKTKAETEIREMDEMLRERRLDLEAIKARLASAQMSSAIVEGILKSQDDQGVKIIEGEENNNTQGEENKNTGGE</sequence>